<dbReference type="GO" id="GO:0009986">
    <property type="term" value="C:cell surface"/>
    <property type="evidence" value="ECO:0007669"/>
    <property type="project" value="TreeGrafter"/>
</dbReference>
<dbReference type="InterPro" id="IPR009030">
    <property type="entry name" value="Growth_fac_rcpt_cys_sf"/>
</dbReference>
<keyword evidence="3" id="KW-0217">Developmental protein</keyword>
<dbReference type="InterPro" id="IPR000859">
    <property type="entry name" value="CUB_dom"/>
</dbReference>
<sequence>TPQFNWYCLLNPWGPKCNYVLIFYVYADVDECAEGSDDCHIDALCQNTPKSYNCICKPGYKGDGKECEDVDECENDYNGGCVHECINIPGNYRCTCYDGFMLAHDGHNCLDVDECLDNNGGCQQVCVNTMGSYECKCKVGFFLSDNQHTCIHRSDDGMNCMNKDHGCAHICREAPGKGGVSCECRPGFELAKNQKDCTLTCNYGNGGCQHTCDDTDTGPVCGCHQKYALHSDSKTCIEKDEAAIESSEFNATSVADVDKRVKRRLHMETCAVNNGGCDRTCKDTATGVRCSCPVGFTLQPDGKTCKDIDECKDNNGGCDHFCRNTVGSFECSCQKGHKLLTDERTCQDIDECSFARACDHTCVNYPGSFECLCQKGYILYGLTHCGDIDECSINNGSCEFGCINTQGSYECVCPPGQQLHWNKKDCIEAVKCLPNGKPAPRAQLTCTRNAGAEVCSLSCPLVFLSIFVNTDPLAPPIKQKAKFKIKDAKCHLSPRNKEKHKDLSKQNIQDDCQVTFVNLKCDSSKKRRRGRKSPSKEVSLITAEFEMEMKEDEASDSCNVDCVRNKMKQKLQSAMRTLRKSINKQQFYIQFSGTEYEVAQKPSRIPEGVETCSTGQVFQDGKCVGCSVGTFYSGKQEQCVQCPPGTYQDMEGQLSCEPCPGTEEQGITGAKNVSQCGGQCPAGQFSADGFRPCQSCPVGSYQPEPGRVMCFPCGGGLMTKYEGSVSFRDCEAKVHCAPGHHYNSSTHRCIRCPAGTYQSEFGQNYCIACPGNTTTDFDGATNVSHCKNQLCGGELGDYTGYIESPNYPGDYPSNVDCVWTINPPHKRRILIVVPEIFLPIEDECGDVLVMRKSALPTSITTYETCQTYERPIAFTSRSRKLWIQFKSNEGNSGKGFQVPYVTYDEDYQQLIEDIVRDGRLYASENHQEILKDKKLIKALFDVLAHPQNYFKYTSAESREMFPRSFIKLLRSKVTRFLRPYK</sequence>
<evidence type="ECO:0000256" key="11">
    <source>
        <dbReference type="ARBA" id="ARBA00023157"/>
    </source>
</evidence>
<dbReference type="GO" id="GO:0005615">
    <property type="term" value="C:extracellular space"/>
    <property type="evidence" value="ECO:0007669"/>
    <property type="project" value="TreeGrafter"/>
</dbReference>
<dbReference type="GO" id="GO:0005509">
    <property type="term" value="F:calcium ion binding"/>
    <property type="evidence" value="ECO:0007669"/>
    <property type="project" value="InterPro"/>
</dbReference>
<evidence type="ECO:0000256" key="2">
    <source>
        <dbReference type="ARBA" id="ARBA00004613"/>
    </source>
</evidence>
<protein>
    <recommendedName>
        <fullName evidence="15">Signal peptide, CUB and EGF-like domain-containing protein 1</fullName>
    </recommendedName>
    <alternativeName>
        <fullName evidence="14">Signal peptide, CUB and EGF-like domain-containing protein 2</fullName>
    </alternativeName>
</protein>
<dbReference type="SUPFAM" id="SSF57196">
    <property type="entry name" value="EGF/Laminin"/>
    <property type="match status" value="3"/>
</dbReference>
<dbReference type="GO" id="GO:0005886">
    <property type="term" value="C:plasma membrane"/>
    <property type="evidence" value="ECO:0007669"/>
    <property type="project" value="UniProtKB-SubCell"/>
</dbReference>
<dbReference type="InterPro" id="IPR000152">
    <property type="entry name" value="EGF-type_Asp/Asn_hydroxyl_site"/>
</dbReference>
<proteinExistence type="predicted"/>
<dbReference type="GO" id="GO:0007165">
    <property type="term" value="P:signal transduction"/>
    <property type="evidence" value="ECO:0007669"/>
    <property type="project" value="TreeGrafter"/>
</dbReference>
<dbReference type="PANTHER" id="PTHR24046:SF4">
    <property type="entry name" value="SIGNAL PEPTIDE, CUB AND EGF-LIKE DOMAIN-CONTAINING PROTEIN 1"/>
    <property type="match status" value="1"/>
</dbReference>
<dbReference type="FunFam" id="2.10.25.10:FF:000124">
    <property type="entry name" value="Signal peptide, CUB domain and EGF-like domain-containing 3"/>
    <property type="match status" value="1"/>
</dbReference>
<dbReference type="Gene3D" id="2.10.50.10">
    <property type="entry name" value="Tumor Necrosis Factor Receptor, subunit A, domain 2"/>
    <property type="match status" value="3"/>
</dbReference>
<keyword evidence="20" id="KW-1185">Reference proteome</keyword>
<evidence type="ECO:0000259" key="18">
    <source>
        <dbReference type="PROSITE" id="PS50026"/>
    </source>
</evidence>
<dbReference type="CDD" id="cd00041">
    <property type="entry name" value="CUB"/>
    <property type="match status" value="1"/>
</dbReference>
<comment type="subcellular location">
    <subcellularLocation>
        <location evidence="1">Cell membrane</location>
        <topology evidence="1">Peripheral membrane protein</topology>
    </subcellularLocation>
    <subcellularLocation>
        <location evidence="2">Secreted</location>
    </subcellularLocation>
</comment>
<dbReference type="CDD" id="cd00054">
    <property type="entry name" value="EGF_CA"/>
    <property type="match status" value="4"/>
</dbReference>
<dbReference type="FunFam" id="2.10.25.10:FF:000032">
    <property type="entry name" value="signal peptide, CUB and EGF-like domain-containing protein 2 isoform X1"/>
    <property type="match status" value="1"/>
</dbReference>
<evidence type="ECO:0000256" key="13">
    <source>
        <dbReference type="ARBA" id="ARBA00054446"/>
    </source>
</evidence>
<organism evidence="19 20">
    <name type="scientific">Nothobranchius furzeri</name>
    <name type="common">Turquoise killifish</name>
    <dbReference type="NCBI Taxonomy" id="105023"/>
    <lineage>
        <taxon>Eukaryota</taxon>
        <taxon>Metazoa</taxon>
        <taxon>Chordata</taxon>
        <taxon>Craniata</taxon>
        <taxon>Vertebrata</taxon>
        <taxon>Euteleostomi</taxon>
        <taxon>Actinopterygii</taxon>
        <taxon>Neopterygii</taxon>
        <taxon>Teleostei</taxon>
        <taxon>Neoteleostei</taxon>
        <taxon>Acanthomorphata</taxon>
        <taxon>Ovalentaria</taxon>
        <taxon>Atherinomorphae</taxon>
        <taxon>Cyprinodontiformes</taxon>
        <taxon>Nothobranchiidae</taxon>
        <taxon>Nothobranchius</taxon>
    </lineage>
</organism>
<dbReference type="Pfam" id="PF12947">
    <property type="entry name" value="EGF_3"/>
    <property type="match status" value="1"/>
</dbReference>
<keyword evidence="5" id="KW-0964">Secreted</keyword>
<dbReference type="FunFam" id="2.10.25.10:FF:000510">
    <property type="entry name" value="Signal peptide, CUB and EGF-like domain-containing protein 1"/>
    <property type="match status" value="1"/>
</dbReference>
<reference evidence="19" key="2">
    <citation type="submission" date="2025-08" db="UniProtKB">
        <authorList>
            <consortium name="Ensembl"/>
        </authorList>
    </citation>
    <scope>IDENTIFICATION</scope>
</reference>
<evidence type="ECO:0000259" key="17">
    <source>
        <dbReference type="PROSITE" id="PS01180"/>
    </source>
</evidence>
<dbReference type="FunFam" id="2.10.25.10:FF:000008">
    <property type="entry name" value="Signal peptide, CUB domain, EGF-like 2"/>
    <property type="match status" value="2"/>
</dbReference>
<dbReference type="Ensembl" id="ENSNFUT00015039797.1">
    <property type="protein sequence ID" value="ENSNFUP00015038111.1"/>
    <property type="gene ID" value="ENSNFUG00015018205.1"/>
</dbReference>
<dbReference type="FunFam" id="2.10.25.10:FF:000199">
    <property type="entry name" value="signal peptide, CUB and EGF-like domain-containing protein 2 isoform X2"/>
    <property type="match status" value="1"/>
</dbReference>
<reference evidence="19" key="1">
    <citation type="submission" date="2014-08" db="EMBL/GenBank/DDBJ databases">
        <authorList>
            <person name="Senf B."/>
            <person name="Petzold A."/>
            <person name="Downie B.R."/>
            <person name="Koch P."/>
            <person name="Platzer M."/>
        </authorList>
    </citation>
    <scope>NUCLEOTIDE SEQUENCE [LARGE SCALE GENOMIC DNA]</scope>
    <source>
        <strain evidence="19">GRZ</strain>
    </source>
</reference>
<gene>
    <name evidence="19" type="primary">SCUBE1</name>
    <name evidence="19" type="synonym">scube1</name>
</gene>
<dbReference type="Gene3D" id="2.60.120.290">
    <property type="entry name" value="Spermadhesin, CUB domain"/>
    <property type="match status" value="1"/>
</dbReference>
<keyword evidence="10" id="KW-0472">Membrane</keyword>
<reference evidence="19" key="3">
    <citation type="submission" date="2025-09" db="UniProtKB">
        <authorList>
            <consortium name="Ensembl"/>
        </authorList>
    </citation>
    <scope>IDENTIFICATION</scope>
</reference>
<evidence type="ECO:0000256" key="10">
    <source>
        <dbReference type="ARBA" id="ARBA00023136"/>
    </source>
</evidence>
<dbReference type="FunFam" id="2.60.120.290:FF:000002">
    <property type="entry name" value="Signal peptide, CUB domain and EGF-like domain-containing 2"/>
    <property type="match status" value="1"/>
</dbReference>
<dbReference type="SUPFAM" id="SSF57184">
    <property type="entry name" value="Growth factor receptor domain"/>
    <property type="match status" value="3"/>
</dbReference>
<dbReference type="InterPro" id="IPR026823">
    <property type="entry name" value="cEGF"/>
</dbReference>
<dbReference type="FunFam" id="2.10.50.10:FF:000022">
    <property type="entry name" value="Signal peptide, CUB domain and EGF-like domain-containing 1"/>
    <property type="match status" value="1"/>
</dbReference>
<feature type="domain" description="EGF-like" evidence="18">
    <location>
        <begin position="28"/>
        <end position="68"/>
    </location>
</feature>
<feature type="disulfide bond" evidence="16">
    <location>
        <begin position="352"/>
        <end position="362"/>
    </location>
</feature>
<accession>A0A8C6P4D5</accession>
<dbReference type="SMART" id="SM00042">
    <property type="entry name" value="CUB"/>
    <property type="match status" value="1"/>
</dbReference>
<dbReference type="FunFam" id="2.10.50.10:FF:000006">
    <property type="entry name" value="Signal peptide, CUB domain and EGF like domain containing 3"/>
    <property type="match status" value="1"/>
</dbReference>
<comment type="caution">
    <text evidence="16">Lacks conserved residue(s) required for the propagation of feature annotation.</text>
</comment>
<dbReference type="AlphaFoldDB" id="A0A8C6P4D5"/>
<dbReference type="InterPro" id="IPR000742">
    <property type="entry name" value="EGF"/>
</dbReference>
<dbReference type="FunFam" id="2.10.25.10:FF:000035">
    <property type="entry name" value="Signal peptide, CUB domain and EGF-like domain-containing 2"/>
    <property type="match status" value="1"/>
</dbReference>
<keyword evidence="12" id="KW-0325">Glycoprotein</keyword>
<keyword evidence="11 16" id="KW-1015">Disulfide bond</keyword>
<name>A0A8C6P4D5_NOTFU</name>
<dbReference type="Proteomes" id="UP000694548">
    <property type="component" value="Chromosome sgr01"/>
</dbReference>
<dbReference type="InterPro" id="IPR052071">
    <property type="entry name" value="SCUB_EGF-like_domain"/>
</dbReference>
<keyword evidence="6 16" id="KW-0245">EGF-like domain</keyword>
<evidence type="ECO:0000256" key="16">
    <source>
        <dbReference type="PROSITE-ProRule" id="PRU00076"/>
    </source>
</evidence>
<evidence type="ECO:0000256" key="3">
    <source>
        <dbReference type="ARBA" id="ARBA00022473"/>
    </source>
</evidence>
<dbReference type="FunFam" id="2.10.25.10:FF:000030">
    <property type="entry name" value="Signal peptide, CUB domain and EGF-like domain-containing 2"/>
    <property type="match status" value="1"/>
</dbReference>
<dbReference type="Pfam" id="PF07699">
    <property type="entry name" value="Ephrin_rec_like"/>
    <property type="match status" value="3"/>
</dbReference>
<feature type="domain" description="EGF-like" evidence="18">
    <location>
        <begin position="348"/>
        <end position="386"/>
    </location>
</feature>
<evidence type="ECO:0000256" key="5">
    <source>
        <dbReference type="ARBA" id="ARBA00022525"/>
    </source>
</evidence>
<dbReference type="PROSITE" id="PS00010">
    <property type="entry name" value="ASX_HYDROXYL"/>
    <property type="match status" value="6"/>
</dbReference>
<evidence type="ECO:0000313" key="20">
    <source>
        <dbReference type="Proteomes" id="UP000694548"/>
    </source>
</evidence>
<dbReference type="PROSITE" id="PS50026">
    <property type="entry name" value="EGF_3"/>
    <property type="match status" value="2"/>
</dbReference>
<dbReference type="GeneTree" id="ENSGT00940000153185"/>
<evidence type="ECO:0000256" key="12">
    <source>
        <dbReference type="ARBA" id="ARBA00023180"/>
    </source>
</evidence>
<dbReference type="InterPro" id="IPR049883">
    <property type="entry name" value="NOTCH1_EGF-like"/>
</dbReference>
<comment type="function">
    <text evidence="13">Could function as an adhesive molecule and its matrix bound and soluble fragments may play a critical role in vascular biology.</text>
</comment>
<dbReference type="SMART" id="SM00179">
    <property type="entry name" value="EGF_CA"/>
    <property type="match status" value="7"/>
</dbReference>
<dbReference type="SMART" id="SM00181">
    <property type="entry name" value="EGF"/>
    <property type="match status" value="10"/>
</dbReference>
<evidence type="ECO:0000313" key="19">
    <source>
        <dbReference type="Ensembl" id="ENSNFUP00015038111.1"/>
    </source>
</evidence>
<keyword evidence="7" id="KW-0732">Signal</keyword>
<dbReference type="PROSITE" id="PS01186">
    <property type="entry name" value="EGF_2"/>
    <property type="match status" value="4"/>
</dbReference>
<dbReference type="Pfam" id="PF00431">
    <property type="entry name" value="CUB"/>
    <property type="match status" value="1"/>
</dbReference>
<dbReference type="Pfam" id="PF14670">
    <property type="entry name" value="FXa_inhibition"/>
    <property type="match status" value="3"/>
</dbReference>
<dbReference type="Pfam" id="PF07645">
    <property type="entry name" value="EGF_CA"/>
    <property type="match status" value="2"/>
</dbReference>
<dbReference type="FunFam" id="2.10.25.10:FF:000028">
    <property type="entry name" value="Signal peptide, CUB domain and EGF-like domain-containing 2"/>
    <property type="match status" value="1"/>
</dbReference>
<dbReference type="SUPFAM" id="SSF49854">
    <property type="entry name" value="Spermadhesin, CUB domain"/>
    <property type="match status" value="1"/>
</dbReference>
<evidence type="ECO:0000256" key="4">
    <source>
        <dbReference type="ARBA" id="ARBA00022475"/>
    </source>
</evidence>
<dbReference type="InterPro" id="IPR018097">
    <property type="entry name" value="EGF_Ca-bd_CS"/>
</dbReference>
<evidence type="ECO:0000256" key="9">
    <source>
        <dbReference type="ARBA" id="ARBA00022837"/>
    </source>
</evidence>
<keyword evidence="8" id="KW-0677">Repeat</keyword>
<keyword evidence="4" id="KW-1003">Cell membrane</keyword>
<evidence type="ECO:0000256" key="7">
    <source>
        <dbReference type="ARBA" id="ARBA00022729"/>
    </source>
</evidence>
<evidence type="ECO:0000256" key="6">
    <source>
        <dbReference type="ARBA" id="ARBA00022536"/>
    </source>
</evidence>
<dbReference type="InterPro" id="IPR001881">
    <property type="entry name" value="EGF-like_Ca-bd_dom"/>
</dbReference>
<dbReference type="InterPro" id="IPR035914">
    <property type="entry name" value="Sperma_CUB_dom_sf"/>
</dbReference>
<dbReference type="PROSITE" id="PS01187">
    <property type="entry name" value="EGF_CA"/>
    <property type="match status" value="4"/>
</dbReference>
<evidence type="ECO:0000256" key="1">
    <source>
        <dbReference type="ARBA" id="ARBA00004202"/>
    </source>
</evidence>
<evidence type="ECO:0000256" key="14">
    <source>
        <dbReference type="ARBA" id="ARBA00067359"/>
    </source>
</evidence>
<dbReference type="FunFam" id="2.10.50.10:FF:000024">
    <property type="entry name" value="signal peptide, CUB and EGF-like domain-containing protein 1"/>
    <property type="match status" value="1"/>
</dbReference>
<evidence type="ECO:0000256" key="8">
    <source>
        <dbReference type="ARBA" id="ARBA00022737"/>
    </source>
</evidence>
<dbReference type="SMART" id="SM01411">
    <property type="entry name" value="Ephrin_rec_like"/>
    <property type="match status" value="3"/>
</dbReference>
<dbReference type="Gene3D" id="2.10.25.10">
    <property type="entry name" value="Laminin"/>
    <property type="match status" value="9"/>
</dbReference>
<evidence type="ECO:0000256" key="15">
    <source>
        <dbReference type="ARBA" id="ARBA00067369"/>
    </source>
</evidence>
<dbReference type="InterPro" id="IPR024731">
    <property type="entry name" value="NELL2-like_EGF"/>
</dbReference>
<dbReference type="Pfam" id="PF12662">
    <property type="entry name" value="cEGF"/>
    <property type="match status" value="1"/>
</dbReference>
<dbReference type="PANTHER" id="PTHR24046">
    <property type="entry name" value="SIGNAL PEPTIDE, CUB AND EGF-LIKE DOMAIN-CONTAINING"/>
    <property type="match status" value="1"/>
</dbReference>
<keyword evidence="9" id="KW-0106">Calcium</keyword>
<dbReference type="InterPro" id="IPR011641">
    <property type="entry name" value="Tyr-kin_ephrin_A/B_rcpt-like"/>
</dbReference>
<dbReference type="PROSITE" id="PS01180">
    <property type="entry name" value="CUB"/>
    <property type="match status" value="1"/>
</dbReference>
<feature type="domain" description="CUB" evidence="17">
    <location>
        <begin position="791"/>
        <end position="903"/>
    </location>
</feature>